<dbReference type="InterPro" id="IPR056632">
    <property type="entry name" value="DUF7730"/>
</dbReference>
<evidence type="ECO:0000313" key="2">
    <source>
        <dbReference type="EMBL" id="RLL96962.1"/>
    </source>
</evidence>
<dbReference type="EMBL" id="NIDN02000093">
    <property type="protein sequence ID" value="RLL96962.1"/>
    <property type="molecule type" value="Genomic_DNA"/>
</dbReference>
<evidence type="ECO:0000313" key="3">
    <source>
        <dbReference type="Proteomes" id="UP000215289"/>
    </source>
</evidence>
<accession>A0A397GQ87</accession>
<evidence type="ECO:0000259" key="1">
    <source>
        <dbReference type="Pfam" id="PF24864"/>
    </source>
</evidence>
<name>A0A397GQ87_9EURO</name>
<protein>
    <recommendedName>
        <fullName evidence="1">DUF7730 domain-containing protein</fullName>
    </recommendedName>
</protein>
<comment type="caution">
    <text evidence="2">The sequence shown here is derived from an EMBL/GenBank/DDBJ whole genome shotgun (WGS) entry which is preliminary data.</text>
</comment>
<reference evidence="2 3" key="1">
    <citation type="submission" date="2018-08" db="EMBL/GenBank/DDBJ databases">
        <title>Draft genome sequences of two Aspergillus turcosus clinical strains isolated from bronchoalveolar lavage fluid: one azole-susceptible and the other azole-resistant.</title>
        <authorList>
            <person name="Parent-Michaud M."/>
            <person name="Dufresne P.J."/>
            <person name="Fournier E."/>
            <person name="Martineau C."/>
            <person name="Moreira S."/>
            <person name="Perkins V."/>
            <person name="De Repentigny L."/>
            <person name="Dufresne S.F."/>
        </authorList>
    </citation>
    <scope>NUCLEOTIDE SEQUENCE [LARGE SCALE GENOMIC DNA]</scope>
    <source>
        <strain evidence="2">HMR AF 1038</strain>
    </source>
</reference>
<gene>
    <name evidence="2" type="ORF">CFD26_104331</name>
</gene>
<dbReference type="PANTHER" id="PTHR38790">
    <property type="entry name" value="2EXR DOMAIN-CONTAINING PROTEIN-RELATED"/>
    <property type="match status" value="1"/>
</dbReference>
<feature type="domain" description="DUF7730" evidence="1">
    <location>
        <begin position="22"/>
        <end position="245"/>
    </location>
</feature>
<dbReference type="AlphaFoldDB" id="A0A397GQ87"/>
<dbReference type="STRING" id="1245748.A0A397GQ87"/>
<dbReference type="Pfam" id="PF24864">
    <property type="entry name" value="DUF7730"/>
    <property type="match status" value="1"/>
</dbReference>
<dbReference type="OrthoDB" id="4757095at2759"/>
<sequence>MPRTVSRKTNKKQSNSDIQSCNQHASFFFRLPREIRDIIYREILVFPVTVHLAYVGTTRTCRFRSFLCQLSEDEQPEKRLQRLCPRCRVNHHRCSPRKGTSDEVMARPSSEDRSQARVLALLRSCRRVYDETVDMLHGENTFYIENPRTLLELPSSLSPARLSAFRHLYLESARYGENTPADRLEKWAAVVGVLERLDGLETLVVILRPMFGLVWEVEGLMKPLEAAGLPVLRVVRDPVIYMACAGSSPRCNLHALR</sequence>
<proteinExistence type="predicted"/>
<keyword evidence="3" id="KW-1185">Reference proteome</keyword>
<organism evidence="2 3">
    <name type="scientific">Aspergillus turcosus</name>
    <dbReference type="NCBI Taxonomy" id="1245748"/>
    <lineage>
        <taxon>Eukaryota</taxon>
        <taxon>Fungi</taxon>
        <taxon>Dikarya</taxon>
        <taxon>Ascomycota</taxon>
        <taxon>Pezizomycotina</taxon>
        <taxon>Eurotiomycetes</taxon>
        <taxon>Eurotiomycetidae</taxon>
        <taxon>Eurotiales</taxon>
        <taxon>Aspergillaceae</taxon>
        <taxon>Aspergillus</taxon>
        <taxon>Aspergillus subgen. Fumigati</taxon>
    </lineage>
</organism>
<dbReference type="Proteomes" id="UP000215289">
    <property type="component" value="Unassembled WGS sequence"/>
</dbReference>